<dbReference type="InterPro" id="IPR000807">
    <property type="entry name" value="ImidazoleglycerolP_deHydtase"/>
</dbReference>
<evidence type="ECO:0000256" key="5">
    <source>
        <dbReference type="ARBA" id="ARBA00023239"/>
    </source>
</evidence>
<comment type="subcellular location">
    <subcellularLocation>
        <location evidence="6 7">Cytoplasm</location>
    </subcellularLocation>
</comment>
<dbReference type="FunFam" id="3.30.230.40:FF:000003">
    <property type="entry name" value="Imidazoleglycerol-phosphate dehydratase HisB"/>
    <property type="match status" value="1"/>
</dbReference>
<dbReference type="NCBIfam" id="NF002107">
    <property type="entry name" value="PRK00951.1-2"/>
    <property type="match status" value="1"/>
</dbReference>
<dbReference type="UniPathway" id="UPA00031">
    <property type="reaction ID" value="UER00011"/>
</dbReference>
<dbReference type="Proteomes" id="UP000287872">
    <property type="component" value="Unassembled WGS sequence"/>
</dbReference>
<evidence type="ECO:0000256" key="2">
    <source>
        <dbReference type="ARBA" id="ARBA00016664"/>
    </source>
</evidence>
<organism evidence="8 9">
    <name type="scientific">Clostridium tagluense</name>
    <dbReference type="NCBI Taxonomy" id="360422"/>
    <lineage>
        <taxon>Bacteria</taxon>
        <taxon>Bacillati</taxon>
        <taxon>Bacillota</taxon>
        <taxon>Clostridia</taxon>
        <taxon>Eubacteriales</taxon>
        <taxon>Clostridiaceae</taxon>
        <taxon>Clostridium</taxon>
    </lineage>
</organism>
<dbReference type="Pfam" id="PF00475">
    <property type="entry name" value="IGPD"/>
    <property type="match status" value="1"/>
</dbReference>
<dbReference type="RefSeq" id="WP_373861695.1">
    <property type="nucleotide sequence ID" value="NZ_BHYK01000024.1"/>
</dbReference>
<dbReference type="Gene3D" id="3.30.230.40">
    <property type="entry name" value="Imidazole glycerol phosphate dehydratase, domain 1"/>
    <property type="match status" value="2"/>
</dbReference>
<keyword evidence="6" id="KW-0963">Cytoplasm</keyword>
<dbReference type="EC" id="4.2.1.19" evidence="6 7"/>
<keyword evidence="9" id="KW-1185">Reference proteome</keyword>
<dbReference type="NCBIfam" id="NF002111">
    <property type="entry name" value="PRK00951.2-1"/>
    <property type="match status" value="1"/>
</dbReference>
<dbReference type="SUPFAM" id="SSF54211">
    <property type="entry name" value="Ribosomal protein S5 domain 2-like"/>
    <property type="match status" value="2"/>
</dbReference>
<evidence type="ECO:0000256" key="3">
    <source>
        <dbReference type="ARBA" id="ARBA00022605"/>
    </source>
</evidence>
<dbReference type="FunFam" id="3.30.230.40:FF:000001">
    <property type="entry name" value="Imidazoleglycerol-phosphate dehydratase HisB"/>
    <property type="match status" value="1"/>
</dbReference>
<dbReference type="PROSITE" id="PS00954">
    <property type="entry name" value="IGP_DEHYDRATASE_1"/>
    <property type="match status" value="1"/>
</dbReference>
<reference evidence="8 9" key="1">
    <citation type="submission" date="2018-11" db="EMBL/GenBank/DDBJ databases">
        <title>Genome sequencing and assembly of Clostridium tagluense strain A121.</title>
        <authorList>
            <person name="Murakami T."/>
            <person name="Segawa T."/>
            <person name="Shcherbakova V.A."/>
            <person name="Mori H."/>
            <person name="Yoshimura Y."/>
        </authorList>
    </citation>
    <scope>NUCLEOTIDE SEQUENCE [LARGE SCALE GENOMIC DNA]</scope>
    <source>
        <strain evidence="8 9">A121</strain>
    </source>
</reference>
<comment type="catalytic activity">
    <reaction evidence="6 7">
        <text>D-erythro-1-(imidazol-4-yl)glycerol 3-phosphate = 3-(imidazol-4-yl)-2-oxopropyl phosphate + H2O</text>
        <dbReference type="Rhea" id="RHEA:11040"/>
        <dbReference type="ChEBI" id="CHEBI:15377"/>
        <dbReference type="ChEBI" id="CHEBI:57766"/>
        <dbReference type="ChEBI" id="CHEBI:58278"/>
        <dbReference type="EC" id="4.2.1.19"/>
    </reaction>
</comment>
<dbReference type="InterPro" id="IPR020568">
    <property type="entry name" value="Ribosomal_Su5_D2-typ_SF"/>
</dbReference>
<evidence type="ECO:0000256" key="4">
    <source>
        <dbReference type="ARBA" id="ARBA00023102"/>
    </source>
</evidence>
<name>A0A401UR08_9CLOT</name>
<accession>A0A401UR08</accession>
<sequence length="196" mass="21492">MISRQSKIERESSETKIDISINLDGSGKYECNTGIGFFDHMLCLFAKHGLLDLYVAVAGDLNVDSHHTIEDVGIVLGSVIKEAMKGKEGIKRYGTSFVPMDETLATVSLDLSGRAYLVFEGDFTVDLIGSFDTEMVEEFFRAVAVNAGITLHARVLYGKNNHHMVEALFKAFGKALSEALTYDDRIKGVLSTKGCL</sequence>
<evidence type="ECO:0000256" key="7">
    <source>
        <dbReference type="RuleBase" id="RU000599"/>
    </source>
</evidence>
<gene>
    <name evidence="6 8" type="primary">hisB</name>
    <name evidence="8" type="ORF">Ctaglu_35800</name>
</gene>
<dbReference type="PANTHER" id="PTHR23133">
    <property type="entry name" value="IMIDAZOLEGLYCEROL-PHOSPHATE DEHYDRATASE HIS7"/>
    <property type="match status" value="1"/>
</dbReference>
<dbReference type="EMBL" id="BHYK01000024">
    <property type="protein sequence ID" value="GCD11957.1"/>
    <property type="molecule type" value="Genomic_DNA"/>
</dbReference>
<dbReference type="NCBIfam" id="NF002114">
    <property type="entry name" value="PRK00951.2-4"/>
    <property type="match status" value="1"/>
</dbReference>
<proteinExistence type="inferred from homology"/>
<keyword evidence="4 6" id="KW-0368">Histidine biosynthesis</keyword>
<dbReference type="GO" id="GO:0000105">
    <property type="term" value="P:L-histidine biosynthetic process"/>
    <property type="evidence" value="ECO:0007669"/>
    <property type="project" value="UniProtKB-UniRule"/>
</dbReference>
<dbReference type="CDD" id="cd07914">
    <property type="entry name" value="IGPD"/>
    <property type="match status" value="1"/>
</dbReference>
<evidence type="ECO:0000256" key="6">
    <source>
        <dbReference type="HAMAP-Rule" id="MF_00076"/>
    </source>
</evidence>
<keyword evidence="3 6" id="KW-0028">Amino-acid biosynthesis</keyword>
<keyword evidence="5 6" id="KW-0456">Lyase</keyword>
<evidence type="ECO:0000256" key="1">
    <source>
        <dbReference type="ARBA" id="ARBA00005047"/>
    </source>
</evidence>
<dbReference type="PANTHER" id="PTHR23133:SF2">
    <property type="entry name" value="IMIDAZOLEGLYCEROL-PHOSPHATE DEHYDRATASE"/>
    <property type="match status" value="1"/>
</dbReference>
<dbReference type="AlphaFoldDB" id="A0A401UR08"/>
<dbReference type="HAMAP" id="MF_00076">
    <property type="entry name" value="HisB"/>
    <property type="match status" value="1"/>
</dbReference>
<dbReference type="PROSITE" id="PS00955">
    <property type="entry name" value="IGP_DEHYDRATASE_2"/>
    <property type="match status" value="1"/>
</dbReference>
<evidence type="ECO:0000313" key="9">
    <source>
        <dbReference type="Proteomes" id="UP000287872"/>
    </source>
</evidence>
<dbReference type="InterPro" id="IPR038494">
    <property type="entry name" value="IGPD_sf"/>
</dbReference>
<comment type="caution">
    <text evidence="8">The sequence shown here is derived from an EMBL/GenBank/DDBJ whole genome shotgun (WGS) entry which is preliminary data.</text>
</comment>
<dbReference type="InterPro" id="IPR020565">
    <property type="entry name" value="ImidazoleglycerP_deHydtase_CS"/>
</dbReference>
<evidence type="ECO:0000313" key="8">
    <source>
        <dbReference type="EMBL" id="GCD11957.1"/>
    </source>
</evidence>
<dbReference type="GO" id="GO:0005737">
    <property type="term" value="C:cytoplasm"/>
    <property type="evidence" value="ECO:0007669"/>
    <property type="project" value="UniProtKB-SubCell"/>
</dbReference>
<comment type="similarity">
    <text evidence="6 7">Belongs to the imidazoleglycerol-phosphate dehydratase family.</text>
</comment>
<dbReference type="GO" id="GO:0004424">
    <property type="term" value="F:imidazoleglycerol-phosphate dehydratase activity"/>
    <property type="evidence" value="ECO:0007669"/>
    <property type="project" value="UniProtKB-UniRule"/>
</dbReference>
<comment type="pathway">
    <text evidence="1 6 7">Amino-acid biosynthesis; L-histidine biosynthesis; L-histidine from 5-phospho-alpha-D-ribose 1-diphosphate: step 6/9.</text>
</comment>
<protein>
    <recommendedName>
        <fullName evidence="2 6">Imidazoleglycerol-phosphate dehydratase</fullName>
        <shortName evidence="6">IGPD</shortName>
        <ecNumber evidence="6 7">4.2.1.19</ecNumber>
    </recommendedName>
</protein>